<dbReference type="InterPro" id="IPR026749">
    <property type="entry name" value="Tmem135"/>
</dbReference>
<evidence type="ECO:0000256" key="1">
    <source>
        <dbReference type="ARBA" id="ARBA00004127"/>
    </source>
</evidence>
<evidence type="ECO:0000256" key="2">
    <source>
        <dbReference type="ARBA" id="ARBA00008924"/>
    </source>
</evidence>
<evidence type="ECO:0000256" key="5">
    <source>
        <dbReference type="ARBA" id="ARBA00023136"/>
    </source>
</evidence>
<organism evidence="8 9">
    <name type="scientific">Candida verbasci</name>
    <dbReference type="NCBI Taxonomy" id="1227364"/>
    <lineage>
        <taxon>Eukaryota</taxon>
        <taxon>Fungi</taxon>
        <taxon>Dikarya</taxon>
        <taxon>Ascomycota</taxon>
        <taxon>Saccharomycotina</taxon>
        <taxon>Pichiomycetes</taxon>
        <taxon>Debaryomycetaceae</taxon>
        <taxon>Candida/Lodderomyces clade</taxon>
        <taxon>Candida</taxon>
    </lineage>
</organism>
<keyword evidence="9" id="KW-1185">Reference proteome</keyword>
<dbReference type="EMBL" id="CANTUO010000001">
    <property type="protein sequence ID" value="CAI5756477.1"/>
    <property type="molecule type" value="Genomic_DNA"/>
</dbReference>
<dbReference type="Pfam" id="PF15982">
    <property type="entry name" value="TMEM135_C_rich"/>
    <property type="match status" value="1"/>
</dbReference>
<keyword evidence="5 6" id="KW-0472">Membrane</keyword>
<proteinExistence type="inferred from homology"/>
<name>A0A9W4TT87_9ASCO</name>
<feature type="transmembrane region" description="Helical" evidence="6">
    <location>
        <begin position="324"/>
        <end position="342"/>
    </location>
</feature>
<protein>
    <recommendedName>
        <fullName evidence="7">Transmembrane protein 135 N-terminal domain-containing protein</fullName>
    </recommendedName>
</protein>
<evidence type="ECO:0000256" key="6">
    <source>
        <dbReference type="SAM" id="Phobius"/>
    </source>
</evidence>
<dbReference type="InterPro" id="IPR031926">
    <property type="entry name" value="TMEM135_N"/>
</dbReference>
<sequence>MAKLVALMNAFTPLCQELLLSTNAKLNVSFWSTFSSALIASFLTFPTFQIEKLKIDRHYTLDWTLILITRALDTIISSNFNTKKFVPEILKGNGDVVVFIISCFFIMVAWTFEPEKIDPGYLKWINDASMIDQEVVDGVRYMKEGTLDYSPTSKLENQNHYVNYCLSKKQDPRLGDLTIQEKLPCYVLHQFQTKSCKTHAILRFIKEFKFSFKLYSSLNLFMFVFIKGFKGKPLKLLTKTIRSSVFLASFTTLYWIAYCFIRNNHPKNMFNQKFWDLLAPYFGSIACGFSVLIEKSNRRNELSLFLAPKALGTFVDSTPSDRNLNIEIIAFSLSFATLIAYARSNPTKLRGLVGKGLSYMIQ</sequence>
<evidence type="ECO:0000256" key="3">
    <source>
        <dbReference type="ARBA" id="ARBA00022692"/>
    </source>
</evidence>
<dbReference type="GO" id="GO:0012505">
    <property type="term" value="C:endomembrane system"/>
    <property type="evidence" value="ECO:0007669"/>
    <property type="project" value="UniProtKB-SubCell"/>
</dbReference>
<dbReference type="Proteomes" id="UP001152885">
    <property type="component" value="Unassembled WGS sequence"/>
</dbReference>
<comment type="subcellular location">
    <subcellularLocation>
        <location evidence="1">Endomembrane system</location>
        <topology evidence="1">Multi-pass membrane protein</topology>
    </subcellularLocation>
</comment>
<dbReference type="AlphaFoldDB" id="A0A9W4TT87"/>
<feature type="transmembrane region" description="Helical" evidence="6">
    <location>
        <begin position="241"/>
        <end position="261"/>
    </location>
</feature>
<dbReference type="PANTHER" id="PTHR12459">
    <property type="entry name" value="TRANSMEMBRANE PROTEIN 135-RELATED"/>
    <property type="match status" value="1"/>
</dbReference>
<evidence type="ECO:0000313" key="8">
    <source>
        <dbReference type="EMBL" id="CAI5756477.1"/>
    </source>
</evidence>
<dbReference type="OrthoDB" id="4021778at2759"/>
<comment type="similarity">
    <text evidence="2">Belongs to the TMEM135 family.</text>
</comment>
<feature type="transmembrane region" description="Helical" evidence="6">
    <location>
        <begin position="273"/>
        <end position="293"/>
    </location>
</feature>
<evidence type="ECO:0000259" key="7">
    <source>
        <dbReference type="Pfam" id="PF15982"/>
    </source>
</evidence>
<comment type="caution">
    <text evidence="8">The sequence shown here is derived from an EMBL/GenBank/DDBJ whole genome shotgun (WGS) entry which is preliminary data.</text>
</comment>
<keyword evidence="3 6" id="KW-0812">Transmembrane</keyword>
<gene>
    <name evidence="8" type="ORF">CANVERA_P0993</name>
</gene>
<reference evidence="8" key="1">
    <citation type="submission" date="2022-12" db="EMBL/GenBank/DDBJ databases">
        <authorList>
            <person name="Brejova B."/>
        </authorList>
    </citation>
    <scope>NUCLEOTIDE SEQUENCE</scope>
</reference>
<feature type="transmembrane region" description="Helical" evidence="6">
    <location>
        <begin position="96"/>
        <end position="113"/>
    </location>
</feature>
<evidence type="ECO:0000256" key="4">
    <source>
        <dbReference type="ARBA" id="ARBA00022989"/>
    </source>
</evidence>
<feature type="transmembrane region" description="Helical" evidence="6">
    <location>
        <begin position="30"/>
        <end position="48"/>
    </location>
</feature>
<evidence type="ECO:0000313" key="9">
    <source>
        <dbReference type="Proteomes" id="UP001152885"/>
    </source>
</evidence>
<keyword evidence="4 6" id="KW-1133">Transmembrane helix</keyword>
<dbReference type="PANTHER" id="PTHR12459:SF15">
    <property type="entry name" value="TRANSMEMBRANE PROTEIN 135"/>
    <property type="match status" value="1"/>
</dbReference>
<feature type="transmembrane region" description="Helical" evidence="6">
    <location>
        <begin position="212"/>
        <end position="229"/>
    </location>
</feature>
<accession>A0A9W4TT87</accession>
<feature type="domain" description="Transmembrane protein 135 N-terminal" evidence="7">
    <location>
        <begin position="185"/>
        <end position="313"/>
    </location>
</feature>